<dbReference type="PANTHER" id="PTHR30244">
    <property type="entry name" value="TRANSAMINASE"/>
    <property type="match status" value="1"/>
</dbReference>
<dbReference type="InterPro" id="IPR015421">
    <property type="entry name" value="PyrdxlP-dep_Trfase_major"/>
</dbReference>
<evidence type="ECO:0000256" key="3">
    <source>
        <dbReference type="PIRSR" id="PIRSR000390-2"/>
    </source>
</evidence>
<dbReference type="InterPro" id="IPR015424">
    <property type="entry name" value="PyrdxlP-dep_Trfase"/>
</dbReference>
<dbReference type="RefSeq" id="WP_307259638.1">
    <property type="nucleotide sequence ID" value="NZ_JAUSVL010000001.1"/>
</dbReference>
<protein>
    <submittedName>
        <fullName evidence="5">dTDP-4-amino-4,6-dideoxygalactose transaminase</fullName>
    </submittedName>
</protein>
<dbReference type="InterPro" id="IPR000653">
    <property type="entry name" value="DegT/StrS_aminotransferase"/>
</dbReference>
<dbReference type="CDD" id="cd00616">
    <property type="entry name" value="AHBA_syn"/>
    <property type="match status" value="1"/>
</dbReference>
<keyword evidence="3 4" id="KW-0663">Pyridoxal phosphate</keyword>
<comment type="similarity">
    <text evidence="1 4">Belongs to the DegT/DnrJ/EryC1 family.</text>
</comment>
<dbReference type="GO" id="GO:0030170">
    <property type="term" value="F:pyridoxal phosphate binding"/>
    <property type="evidence" value="ECO:0007669"/>
    <property type="project" value="TreeGrafter"/>
</dbReference>
<evidence type="ECO:0000313" key="6">
    <source>
        <dbReference type="Proteomes" id="UP001238163"/>
    </source>
</evidence>
<gene>
    <name evidence="5" type="ORF">J3R75_000423</name>
</gene>
<dbReference type="GO" id="GO:0008483">
    <property type="term" value="F:transaminase activity"/>
    <property type="evidence" value="ECO:0007669"/>
    <property type="project" value="TreeGrafter"/>
</dbReference>
<feature type="active site" description="Proton acceptor" evidence="2">
    <location>
        <position position="212"/>
    </location>
</feature>
<dbReference type="PANTHER" id="PTHR30244:SF34">
    <property type="entry name" value="DTDP-4-AMINO-4,6-DIDEOXYGALACTOSE TRANSAMINASE"/>
    <property type="match status" value="1"/>
</dbReference>
<dbReference type="EMBL" id="JAUSVL010000001">
    <property type="protein sequence ID" value="MDQ0288316.1"/>
    <property type="molecule type" value="Genomic_DNA"/>
</dbReference>
<comment type="caution">
    <text evidence="5">The sequence shown here is derived from an EMBL/GenBank/DDBJ whole genome shotgun (WGS) entry which is preliminary data.</text>
</comment>
<dbReference type="PIRSF" id="PIRSF000390">
    <property type="entry name" value="PLP_StrS"/>
    <property type="match status" value="1"/>
</dbReference>
<dbReference type="Proteomes" id="UP001238163">
    <property type="component" value="Unassembled WGS sequence"/>
</dbReference>
<dbReference type="Pfam" id="PF01041">
    <property type="entry name" value="DegT_DnrJ_EryC1"/>
    <property type="match status" value="1"/>
</dbReference>
<dbReference type="InterPro" id="IPR015422">
    <property type="entry name" value="PyrdxlP-dep_Trfase_small"/>
</dbReference>
<proteinExistence type="inferred from homology"/>
<dbReference type="Gene3D" id="3.90.1150.10">
    <property type="entry name" value="Aspartate Aminotransferase, domain 1"/>
    <property type="match status" value="1"/>
</dbReference>
<dbReference type="SUPFAM" id="SSF53383">
    <property type="entry name" value="PLP-dependent transferases"/>
    <property type="match status" value="1"/>
</dbReference>
<accession>A0AAE3VDC6</accession>
<evidence type="ECO:0000313" key="5">
    <source>
        <dbReference type="EMBL" id="MDQ0288316.1"/>
    </source>
</evidence>
<dbReference type="AlphaFoldDB" id="A0AAE3VDC6"/>
<feature type="modified residue" description="N6-(pyridoxal phosphate)lysine" evidence="3">
    <location>
        <position position="212"/>
    </location>
</feature>
<sequence>MMTQAEIQQALQKRPALPWRAEPLLGSIYGQEEIDAAVAAIREAMDVSKGFGFSASPIPEFERAFADYTGTADAVAVNSAGPGIDIVMRALKLQPGDEVIVPSINYQAAPLAVLGAGGKVVWGEADPVTYMLDPADVERKITNRTRAIFPVHIHGLCAPMDDYLAIAAKHPHPVYGPPKVIGDAARACGGSYRGTKIGKKGWATIYSFHTMKNMTTLGEGGMIATDDLELAAYARSVRMYGSGVEAWGTSNVMTKVQAAVGLVQLSKLDSFIAGRRRVAQERNRLLQGLPGVTLPHEPADCEHSYYLYTLTLKDDWAGEKRNQLIKMMDQDYGVGCVVANPPAYLARRILAENFGKTTPLSEAYAAKMISISLHPSMTSDDNKYIAAAFITCTQKL</sequence>
<evidence type="ECO:0000256" key="1">
    <source>
        <dbReference type="ARBA" id="ARBA00037999"/>
    </source>
</evidence>
<name>A0AAE3VDC6_9BACT</name>
<evidence type="ECO:0000256" key="2">
    <source>
        <dbReference type="PIRSR" id="PIRSR000390-1"/>
    </source>
</evidence>
<reference evidence="5" key="1">
    <citation type="submission" date="2023-07" db="EMBL/GenBank/DDBJ databases">
        <title>Genomic Encyclopedia of Type Strains, Phase IV (KMG-IV): sequencing the most valuable type-strain genomes for metagenomic binning, comparative biology and taxonomic classification.</title>
        <authorList>
            <person name="Goeker M."/>
        </authorList>
    </citation>
    <scope>NUCLEOTIDE SEQUENCE</scope>
    <source>
        <strain evidence="5">DSM 24202</strain>
    </source>
</reference>
<dbReference type="GO" id="GO:0000271">
    <property type="term" value="P:polysaccharide biosynthetic process"/>
    <property type="evidence" value="ECO:0007669"/>
    <property type="project" value="TreeGrafter"/>
</dbReference>
<dbReference type="Gene3D" id="3.40.640.10">
    <property type="entry name" value="Type I PLP-dependent aspartate aminotransferase-like (Major domain)"/>
    <property type="match status" value="1"/>
</dbReference>
<keyword evidence="6" id="KW-1185">Reference proteome</keyword>
<evidence type="ECO:0000256" key="4">
    <source>
        <dbReference type="RuleBase" id="RU004508"/>
    </source>
</evidence>
<organism evidence="5 6">
    <name type="scientific">Oligosphaera ethanolica</name>
    <dbReference type="NCBI Taxonomy" id="760260"/>
    <lineage>
        <taxon>Bacteria</taxon>
        <taxon>Pseudomonadati</taxon>
        <taxon>Lentisphaerota</taxon>
        <taxon>Oligosphaeria</taxon>
        <taxon>Oligosphaerales</taxon>
        <taxon>Oligosphaeraceae</taxon>
        <taxon>Oligosphaera</taxon>
    </lineage>
</organism>